<protein>
    <recommendedName>
        <fullName evidence="5">Transmembrane protein 70-like protein, mitochondrial</fullName>
    </recommendedName>
</protein>
<sequence>MDKMWRIFRTTYKTNQKLFCKTLICNFADQCKSCIQLTTKCHYGSSTTDTSRGNIQVYYGALTPQIRAVKIFSLMSSVAGLASQPILIHQMPNLGTPIVVTLLGFVGLFTYVTPFLLHMVTKKYVTYIYFNSNTGKYSAVCLNFFLREKTITFTTDDIIVPDVPGMFTSFLVKGSPLFVDSRLFDDPGHYAKMMGYDKPIDFKLSNVSPKKINSDGKKDTS</sequence>
<evidence type="ECO:0000313" key="3">
    <source>
        <dbReference type="EMBL" id="KDR23563.1"/>
    </source>
</evidence>
<evidence type="ECO:0000313" key="4">
    <source>
        <dbReference type="Proteomes" id="UP000027135"/>
    </source>
</evidence>
<accession>A0A067RKM1</accession>
<dbReference type="InterPro" id="IPR045325">
    <property type="entry name" value="TMEM70/TMEM186/TMEM223"/>
</dbReference>
<name>A0A067RKM1_ZOONE</name>
<dbReference type="EMBL" id="KK852458">
    <property type="protein sequence ID" value="KDR23563.1"/>
    <property type="molecule type" value="Genomic_DNA"/>
</dbReference>
<keyword evidence="2" id="KW-0472">Membrane</keyword>
<keyword evidence="2" id="KW-1133">Transmembrane helix</keyword>
<organism evidence="3 4">
    <name type="scientific">Zootermopsis nevadensis</name>
    <name type="common">Dampwood termite</name>
    <dbReference type="NCBI Taxonomy" id="136037"/>
    <lineage>
        <taxon>Eukaryota</taxon>
        <taxon>Metazoa</taxon>
        <taxon>Ecdysozoa</taxon>
        <taxon>Arthropoda</taxon>
        <taxon>Hexapoda</taxon>
        <taxon>Insecta</taxon>
        <taxon>Pterygota</taxon>
        <taxon>Neoptera</taxon>
        <taxon>Polyneoptera</taxon>
        <taxon>Dictyoptera</taxon>
        <taxon>Blattodea</taxon>
        <taxon>Blattoidea</taxon>
        <taxon>Termitoidae</taxon>
        <taxon>Termopsidae</taxon>
        <taxon>Zootermopsis</taxon>
    </lineage>
</organism>
<dbReference type="eggNOG" id="KOG4478">
    <property type="taxonomic scope" value="Eukaryota"/>
</dbReference>
<evidence type="ECO:0000256" key="1">
    <source>
        <dbReference type="ARBA" id="ARBA00005280"/>
    </source>
</evidence>
<dbReference type="Pfam" id="PF06979">
    <property type="entry name" value="TMEM70"/>
    <property type="match status" value="1"/>
</dbReference>
<reference evidence="3 4" key="1">
    <citation type="journal article" date="2014" name="Nat. Commun.">
        <title>Molecular traces of alternative social organization in a termite genome.</title>
        <authorList>
            <person name="Terrapon N."/>
            <person name="Li C."/>
            <person name="Robertson H.M."/>
            <person name="Ji L."/>
            <person name="Meng X."/>
            <person name="Booth W."/>
            <person name="Chen Z."/>
            <person name="Childers C.P."/>
            <person name="Glastad K.M."/>
            <person name="Gokhale K."/>
            <person name="Gowin J."/>
            <person name="Gronenberg W."/>
            <person name="Hermansen R.A."/>
            <person name="Hu H."/>
            <person name="Hunt B.G."/>
            <person name="Huylmans A.K."/>
            <person name="Khalil S.M."/>
            <person name="Mitchell R.D."/>
            <person name="Munoz-Torres M.C."/>
            <person name="Mustard J.A."/>
            <person name="Pan H."/>
            <person name="Reese J.T."/>
            <person name="Scharf M.E."/>
            <person name="Sun F."/>
            <person name="Vogel H."/>
            <person name="Xiao J."/>
            <person name="Yang W."/>
            <person name="Yang Z."/>
            <person name="Yang Z."/>
            <person name="Zhou J."/>
            <person name="Zhu J."/>
            <person name="Brent C.S."/>
            <person name="Elsik C.G."/>
            <person name="Goodisman M.A."/>
            <person name="Liberles D.A."/>
            <person name="Roe R.M."/>
            <person name="Vargo E.L."/>
            <person name="Vilcinskas A."/>
            <person name="Wang J."/>
            <person name="Bornberg-Bauer E."/>
            <person name="Korb J."/>
            <person name="Zhang G."/>
            <person name="Liebig J."/>
        </authorList>
    </citation>
    <scope>NUCLEOTIDE SEQUENCE [LARGE SCALE GENOMIC DNA]</scope>
    <source>
        <tissue evidence="3">Whole organism</tissue>
    </source>
</reference>
<feature type="transmembrane region" description="Helical" evidence="2">
    <location>
        <begin position="94"/>
        <end position="117"/>
    </location>
</feature>
<evidence type="ECO:0008006" key="5">
    <source>
        <dbReference type="Google" id="ProtNLM"/>
    </source>
</evidence>
<dbReference type="InterPro" id="IPR009724">
    <property type="entry name" value="TMEM70"/>
</dbReference>
<dbReference type="OrthoDB" id="156886at2759"/>
<gene>
    <name evidence="3" type="ORF">L798_12385</name>
</gene>
<dbReference type="FunCoup" id="A0A067RKM1">
    <property type="interactions" value="971"/>
</dbReference>
<dbReference type="GO" id="GO:0033615">
    <property type="term" value="P:mitochondrial proton-transporting ATP synthase complex assembly"/>
    <property type="evidence" value="ECO:0007669"/>
    <property type="project" value="TreeGrafter"/>
</dbReference>
<dbReference type="PANTHER" id="PTHR13281:SF0">
    <property type="entry name" value="TRANSMEMBRANE PROTEIN 70, MITOCHONDRIAL"/>
    <property type="match status" value="1"/>
</dbReference>
<dbReference type="PANTHER" id="PTHR13281">
    <property type="entry name" value="TRANSMEMBRANE PROTEIN 70, MITOCHONDRIAL"/>
    <property type="match status" value="1"/>
</dbReference>
<keyword evidence="4" id="KW-1185">Reference proteome</keyword>
<keyword evidence="2" id="KW-0812">Transmembrane</keyword>
<comment type="similarity">
    <text evidence="1">Belongs to the TMEM70 family.</text>
</comment>
<dbReference type="OMA" id="NQATDEY"/>
<dbReference type="GO" id="GO:0031966">
    <property type="term" value="C:mitochondrial membrane"/>
    <property type="evidence" value="ECO:0007669"/>
    <property type="project" value="TreeGrafter"/>
</dbReference>
<feature type="transmembrane region" description="Helical" evidence="2">
    <location>
        <begin position="71"/>
        <end position="88"/>
    </location>
</feature>
<dbReference type="InParanoid" id="A0A067RKM1"/>
<dbReference type="AlphaFoldDB" id="A0A067RKM1"/>
<evidence type="ECO:0000256" key="2">
    <source>
        <dbReference type="SAM" id="Phobius"/>
    </source>
</evidence>
<dbReference type="Proteomes" id="UP000027135">
    <property type="component" value="Unassembled WGS sequence"/>
</dbReference>
<dbReference type="STRING" id="136037.A0A067RKM1"/>
<proteinExistence type="inferred from homology"/>